<dbReference type="RefSeq" id="WP_189412393.1">
    <property type="nucleotide sequence ID" value="NZ_BMYJ01000009.1"/>
</dbReference>
<sequence>MRDEELEALVRRDLGDLEGLELRKMFGGVCWMWRGHLLCGAKEDGVLVRLGKGNDGWALEEEGVRAMEMGGRAMEGWVRLGRDWAEDQDLRIRLLEGAKAFVRGLPAK</sequence>
<name>A0A918TW27_9RHOB</name>
<dbReference type="SUPFAM" id="SSF159894">
    <property type="entry name" value="YgaC/TfoX-N like"/>
    <property type="match status" value="1"/>
</dbReference>
<dbReference type="EMBL" id="BMYJ01000009">
    <property type="protein sequence ID" value="GHC62892.1"/>
    <property type="molecule type" value="Genomic_DNA"/>
</dbReference>
<proteinExistence type="predicted"/>
<dbReference type="Gene3D" id="3.30.1460.30">
    <property type="entry name" value="YgaC/TfoX-N like chaperone"/>
    <property type="match status" value="1"/>
</dbReference>
<evidence type="ECO:0000259" key="1">
    <source>
        <dbReference type="Pfam" id="PF04993"/>
    </source>
</evidence>
<dbReference type="Proteomes" id="UP000638981">
    <property type="component" value="Unassembled WGS sequence"/>
</dbReference>
<protein>
    <submittedName>
        <fullName evidence="2">Cold-shock protein</fullName>
    </submittedName>
</protein>
<keyword evidence="3" id="KW-1185">Reference proteome</keyword>
<feature type="domain" description="TfoX N-terminal" evidence="1">
    <location>
        <begin position="14"/>
        <end position="96"/>
    </location>
</feature>
<gene>
    <name evidence="2" type="ORF">GCM10007315_28870</name>
</gene>
<accession>A0A918TW27</accession>
<reference evidence="2" key="2">
    <citation type="submission" date="2020-09" db="EMBL/GenBank/DDBJ databases">
        <authorList>
            <person name="Sun Q."/>
            <person name="Kim S."/>
        </authorList>
    </citation>
    <scope>NUCLEOTIDE SEQUENCE</scope>
    <source>
        <strain evidence="2">KCTC 23310</strain>
    </source>
</reference>
<dbReference type="AlphaFoldDB" id="A0A918TW27"/>
<reference evidence="2" key="1">
    <citation type="journal article" date="2014" name="Int. J. Syst. Evol. Microbiol.">
        <title>Complete genome sequence of Corynebacterium casei LMG S-19264T (=DSM 44701T), isolated from a smear-ripened cheese.</title>
        <authorList>
            <consortium name="US DOE Joint Genome Institute (JGI-PGF)"/>
            <person name="Walter F."/>
            <person name="Albersmeier A."/>
            <person name="Kalinowski J."/>
            <person name="Ruckert C."/>
        </authorList>
    </citation>
    <scope>NUCLEOTIDE SEQUENCE</scope>
    <source>
        <strain evidence="2">KCTC 23310</strain>
    </source>
</reference>
<evidence type="ECO:0000313" key="3">
    <source>
        <dbReference type="Proteomes" id="UP000638981"/>
    </source>
</evidence>
<organism evidence="2 3">
    <name type="scientific">Neogemmobacter tilapiae</name>
    <dbReference type="NCBI Taxonomy" id="875041"/>
    <lineage>
        <taxon>Bacteria</taxon>
        <taxon>Pseudomonadati</taxon>
        <taxon>Pseudomonadota</taxon>
        <taxon>Alphaproteobacteria</taxon>
        <taxon>Rhodobacterales</taxon>
        <taxon>Paracoccaceae</taxon>
        <taxon>Neogemmobacter</taxon>
    </lineage>
</organism>
<dbReference type="Pfam" id="PF04993">
    <property type="entry name" value="TfoX_N"/>
    <property type="match status" value="1"/>
</dbReference>
<evidence type="ECO:0000313" key="2">
    <source>
        <dbReference type="EMBL" id="GHC62892.1"/>
    </source>
</evidence>
<comment type="caution">
    <text evidence="2">The sequence shown here is derived from an EMBL/GenBank/DDBJ whole genome shotgun (WGS) entry which is preliminary data.</text>
</comment>
<dbReference type="InterPro" id="IPR007076">
    <property type="entry name" value="TfoX_N"/>
</dbReference>